<reference evidence="3" key="1">
    <citation type="journal article" date="2019" name="Int. J. Syst. Evol. Microbiol.">
        <title>The Global Catalogue of Microorganisms (GCM) 10K type strain sequencing project: providing services to taxonomists for standard genome sequencing and annotation.</title>
        <authorList>
            <consortium name="The Broad Institute Genomics Platform"/>
            <consortium name="The Broad Institute Genome Sequencing Center for Infectious Disease"/>
            <person name="Wu L."/>
            <person name="Ma J."/>
        </authorList>
    </citation>
    <scope>NUCLEOTIDE SEQUENCE [LARGE SCALE GENOMIC DNA]</scope>
    <source>
        <strain evidence="3">TBRC 5832</strain>
    </source>
</reference>
<comment type="caution">
    <text evidence="2">The sequence shown here is derived from an EMBL/GenBank/DDBJ whole genome shotgun (WGS) entry which is preliminary data.</text>
</comment>
<accession>A0ABV8IQT7</accession>
<dbReference type="Pfam" id="PF12770">
    <property type="entry name" value="CHAT"/>
    <property type="match status" value="1"/>
</dbReference>
<feature type="domain" description="CHAT" evidence="1">
    <location>
        <begin position="580"/>
        <end position="896"/>
    </location>
</feature>
<name>A0ABV8IQT7_9ACTN</name>
<dbReference type="InterPro" id="IPR024983">
    <property type="entry name" value="CHAT_dom"/>
</dbReference>
<dbReference type="Proteomes" id="UP001595867">
    <property type="component" value="Unassembled WGS sequence"/>
</dbReference>
<gene>
    <name evidence="2" type="ORF">ACFO0C_15570</name>
</gene>
<organism evidence="2 3">
    <name type="scientific">Actinoplanes subglobosus</name>
    <dbReference type="NCBI Taxonomy" id="1547892"/>
    <lineage>
        <taxon>Bacteria</taxon>
        <taxon>Bacillati</taxon>
        <taxon>Actinomycetota</taxon>
        <taxon>Actinomycetes</taxon>
        <taxon>Micromonosporales</taxon>
        <taxon>Micromonosporaceae</taxon>
        <taxon>Actinoplanes</taxon>
    </lineage>
</organism>
<dbReference type="EMBL" id="JBHSBL010000015">
    <property type="protein sequence ID" value="MFC4066351.1"/>
    <property type="molecule type" value="Genomic_DNA"/>
</dbReference>
<proteinExistence type="predicted"/>
<protein>
    <submittedName>
        <fullName evidence="2">CHAT domain-containing protein</fullName>
    </submittedName>
</protein>
<dbReference type="RefSeq" id="WP_378067320.1">
    <property type="nucleotide sequence ID" value="NZ_JBHSBL010000015.1"/>
</dbReference>
<evidence type="ECO:0000259" key="1">
    <source>
        <dbReference type="Pfam" id="PF12770"/>
    </source>
</evidence>
<dbReference type="PANTHER" id="PTHR10098:SF108">
    <property type="entry name" value="TETRATRICOPEPTIDE REPEAT PROTEIN 28"/>
    <property type="match status" value="1"/>
</dbReference>
<evidence type="ECO:0000313" key="2">
    <source>
        <dbReference type="EMBL" id="MFC4066351.1"/>
    </source>
</evidence>
<dbReference type="PANTHER" id="PTHR10098">
    <property type="entry name" value="RAPSYN-RELATED"/>
    <property type="match status" value="1"/>
</dbReference>
<sequence>MPRWWDEMLFEGLVASGLRHLRRGDAVKARRDWQAAATRAHLTSQVVRLSLLHLQAGDPASAADLLAALRDTDVTLLQLRVVMELARGDTGAAERLAADGLALVPPDGFAATWFHVVLAKLALDRGRPGTALLEIDRIELAEPDDTDIEARILLLDAGSTIARALSAAGYHDMAADMADDMIAEAERIAAGPGEFPQLPGVSTTPADLLLDTLLTGARIRYRADDTAGAIRLLDRVDAVLAESGGADRGLIGQAAHLQTMIAAADPSIDLDRLREMIDLPVPGERAYGWSLAGSNEAQHWAQEQNALARREYRAGLTGEALARAGRALPVARRAFGVDHPMVAEVLAVIAGTAAARGELDIALDAVRLAGDIEYRQIAGHATLHDSEQLRVAVDRHFRRYSLFLAVCVAACEAGSADAADVLFQTVLQRQGLELDVLRRARRNRPAGPLADELREVTREISALSVGGAERPREEYTALLSRKWLLEMRMGAEAGPVTAPATADLLAALPPGTALLQVQVWVRADLSTGEAGSGNGVEYLGLLAVDNTVRVLRFGPHGDVDRLVTRFRAAVAAGRADPHVAGDLGHRLAEPLRTACAGAAALLVAPDGALGLIPWDVLPDAAGIPLGERMRVSYLTSARVLLREAAPGPAGEPLVVAGPDFHPADHPVEHPPGWRSLSAQFPQGFPELPGAAREGEEVARILGTHAWTGPEATRDRVLQARSPRILHLATHGFYLDENDADLRRSVFARITGDAHRSTDSRLMWMTAPMPMLRCGLALAGADDPRSPNDGVVTGEDLAGLDLDATELAVLSACDTGLGDIRVQEGVTGLVYALSIAGARAVVVSLWRVDDEVGRRLMTGFYERFVASGDAAVSLHEARHAIAADDPDPARWSSFVLYDHVPR</sequence>
<keyword evidence="3" id="KW-1185">Reference proteome</keyword>
<evidence type="ECO:0000313" key="3">
    <source>
        <dbReference type="Proteomes" id="UP001595867"/>
    </source>
</evidence>